<accession>A0A4S2MN95</accession>
<evidence type="ECO:0000313" key="3">
    <source>
        <dbReference type="Proteomes" id="UP000298138"/>
    </source>
</evidence>
<keyword evidence="1" id="KW-0472">Membrane</keyword>
<keyword evidence="1" id="KW-1133">Transmembrane helix</keyword>
<dbReference type="InParanoid" id="A0A4S2MN95"/>
<name>A0A4S2MN95_9PEZI</name>
<dbReference type="EMBL" id="ML220140">
    <property type="protein sequence ID" value="TGZ78513.1"/>
    <property type="molecule type" value="Genomic_DNA"/>
</dbReference>
<keyword evidence="1" id="KW-0812">Transmembrane</keyword>
<proteinExistence type="predicted"/>
<dbReference type="InterPro" id="IPR036047">
    <property type="entry name" value="F-box-like_dom_sf"/>
</dbReference>
<reference evidence="2 3" key="1">
    <citation type="submission" date="2019-04" db="EMBL/GenBank/DDBJ databases">
        <title>Comparative genomics and transcriptomics to analyze fruiting body development in filamentous ascomycetes.</title>
        <authorList>
            <consortium name="DOE Joint Genome Institute"/>
            <person name="Lutkenhaus R."/>
            <person name="Traeger S."/>
            <person name="Breuer J."/>
            <person name="Kuo A."/>
            <person name="Lipzen A."/>
            <person name="Pangilinan J."/>
            <person name="Dilworth D."/>
            <person name="Sandor L."/>
            <person name="Poggeler S."/>
            <person name="Barry K."/>
            <person name="Grigoriev I.V."/>
            <person name="Nowrousian M."/>
        </authorList>
    </citation>
    <scope>NUCLEOTIDE SEQUENCE [LARGE SCALE GENOMIC DNA]</scope>
    <source>
        <strain evidence="2 3">CBS 389.68</strain>
    </source>
</reference>
<sequence>MPTILQLPAELHAEILRFVATSEHPEVQVRNLISVASTCHAFHHAVFCDASDHLWRAVAIGLGLHPSVTLDQVMYPGSSCLEARRWLKLVQLNLRIRAPFPQGRPTWPRVKRAESSLSWSSAAWDWRRTAELVIAGEGNQKSAKYDFCHTSHLENGLAVFSVSNFKGLPGRQATCMYYPTEDRADIVHSESATPGGWTVTPFPTRVGYGITSQAGNSIVQRIRPDGNHTPKWTVDELNIDRITSNGNLLVAASFPGEDSENPKHMASRLTCIEHSAGTSRILWDFDVSEAWEDEDAYYRYPHVKNFHMTSTHVVCLITRHPNSQLGKLTRTEFVVLGVRTGSIVRVIKVNPKITGAIESATNLRAAFTTAFKHDFLLTDFYIVSGGPGSGLFVWNYTSPDAGLLYTLPDPWELSAQNDFPRQYSNISMSTDGRYIAATTSDQMLIFDLVEKILSGAYSNGRKVEQKDRYISNPPDDFPGGVWCWVRDWECGTDEKTGGVYWRERKSSEDSGGIVAYLTTLPDEQAVARSTGSRLLHMRQRLYGSMGIGPCAGVFGGLTVLVVAVALQQMWNWGWTS</sequence>
<gene>
    <name evidence="2" type="ORF">EX30DRAFT_343067</name>
</gene>
<evidence type="ECO:0008006" key="4">
    <source>
        <dbReference type="Google" id="ProtNLM"/>
    </source>
</evidence>
<dbReference type="Proteomes" id="UP000298138">
    <property type="component" value="Unassembled WGS sequence"/>
</dbReference>
<keyword evidence="3" id="KW-1185">Reference proteome</keyword>
<organism evidence="2 3">
    <name type="scientific">Ascodesmis nigricans</name>
    <dbReference type="NCBI Taxonomy" id="341454"/>
    <lineage>
        <taxon>Eukaryota</taxon>
        <taxon>Fungi</taxon>
        <taxon>Dikarya</taxon>
        <taxon>Ascomycota</taxon>
        <taxon>Pezizomycotina</taxon>
        <taxon>Pezizomycetes</taxon>
        <taxon>Pezizales</taxon>
        <taxon>Ascodesmidaceae</taxon>
        <taxon>Ascodesmis</taxon>
    </lineage>
</organism>
<protein>
    <recommendedName>
        <fullName evidence="4">F-box domain-containing protein</fullName>
    </recommendedName>
</protein>
<dbReference type="SUPFAM" id="SSF81383">
    <property type="entry name" value="F-box domain"/>
    <property type="match status" value="1"/>
</dbReference>
<evidence type="ECO:0000256" key="1">
    <source>
        <dbReference type="SAM" id="Phobius"/>
    </source>
</evidence>
<feature type="transmembrane region" description="Helical" evidence="1">
    <location>
        <begin position="541"/>
        <end position="566"/>
    </location>
</feature>
<dbReference type="AlphaFoldDB" id="A0A4S2MN95"/>
<evidence type="ECO:0000313" key="2">
    <source>
        <dbReference type="EMBL" id="TGZ78513.1"/>
    </source>
</evidence>
<dbReference type="OrthoDB" id="5373623at2759"/>